<comment type="caution">
    <text evidence="5">The sequence shown here is derived from an EMBL/GenBank/DDBJ whole genome shotgun (WGS) entry which is preliminary data.</text>
</comment>
<proteinExistence type="predicted"/>
<dbReference type="OrthoDB" id="10068793at2759"/>
<dbReference type="PANTHER" id="PTHR31005">
    <property type="entry name" value="DUF4139 DOMAIN-CONTAINING PROTEIN"/>
    <property type="match status" value="1"/>
</dbReference>
<dbReference type="Pfam" id="PF13598">
    <property type="entry name" value="DUF4139"/>
    <property type="match status" value="1"/>
</dbReference>
<reference evidence="5 6" key="1">
    <citation type="submission" date="2014-02" db="EMBL/GenBank/DDBJ databases">
        <title>The genome sequence of Colletotrichum salicis CBS 607.94.</title>
        <authorList>
            <person name="Baroncelli R."/>
            <person name="Thon M.R."/>
        </authorList>
    </citation>
    <scope>NUCLEOTIDE SEQUENCE [LARGE SCALE GENOMIC DNA]</scope>
    <source>
        <strain evidence="5 6">CBS 607.94</strain>
    </source>
</reference>
<keyword evidence="6" id="KW-1185">Reference proteome</keyword>
<feature type="region of interest" description="Disordered" evidence="2">
    <location>
        <begin position="83"/>
        <end position="117"/>
    </location>
</feature>
<dbReference type="InterPro" id="IPR025554">
    <property type="entry name" value="DUF4140"/>
</dbReference>
<evidence type="ECO:0000256" key="2">
    <source>
        <dbReference type="SAM" id="MobiDB-lite"/>
    </source>
</evidence>
<accession>A0A135V8G7</accession>
<dbReference type="STRING" id="1209931.A0A135V8G7"/>
<evidence type="ECO:0000259" key="3">
    <source>
        <dbReference type="Pfam" id="PF13598"/>
    </source>
</evidence>
<dbReference type="InterPro" id="IPR037291">
    <property type="entry name" value="DUF4139"/>
</dbReference>
<feature type="compositionally biased region" description="Low complexity" evidence="2">
    <location>
        <begin position="480"/>
        <end position="504"/>
    </location>
</feature>
<protein>
    <recommendedName>
        <fullName evidence="7">Mucoidy inhibitor-like protein</fullName>
    </recommendedName>
</protein>
<dbReference type="Proteomes" id="UP000070121">
    <property type="component" value="Unassembled WGS sequence"/>
</dbReference>
<evidence type="ECO:0000256" key="1">
    <source>
        <dbReference type="SAM" id="Coils"/>
    </source>
</evidence>
<name>A0A135V8G7_9PEZI</name>
<evidence type="ECO:0000313" key="6">
    <source>
        <dbReference type="Proteomes" id="UP000070121"/>
    </source>
</evidence>
<dbReference type="InterPro" id="IPR011935">
    <property type="entry name" value="CHP02231"/>
</dbReference>
<feature type="region of interest" description="Disordered" evidence="2">
    <location>
        <begin position="480"/>
        <end position="532"/>
    </location>
</feature>
<feature type="domain" description="DUF4139" evidence="3">
    <location>
        <begin position="308"/>
        <end position="768"/>
    </location>
</feature>
<gene>
    <name evidence="5" type="ORF">CSAL01_08535</name>
</gene>
<dbReference type="NCBIfam" id="TIGR02231">
    <property type="entry name" value="mucoidy inhibitor MuiA family protein"/>
    <property type="match status" value="1"/>
</dbReference>
<dbReference type="EMBL" id="JFFI01000226">
    <property type="protein sequence ID" value="KXH68777.1"/>
    <property type="molecule type" value="Genomic_DNA"/>
</dbReference>
<feature type="compositionally biased region" description="Acidic residues" evidence="2">
    <location>
        <begin position="101"/>
        <end position="116"/>
    </location>
</feature>
<feature type="coiled-coil region" evidence="1">
    <location>
        <begin position="118"/>
        <end position="145"/>
    </location>
</feature>
<keyword evidence="1" id="KW-0175">Coiled coil</keyword>
<dbReference type="Pfam" id="PF13600">
    <property type="entry name" value="DUF4140"/>
    <property type="match status" value="1"/>
</dbReference>
<evidence type="ECO:0008006" key="7">
    <source>
        <dbReference type="Google" id="ProtNLM"/>
    </source>
</evidence>
<sequence length="777" mass="86752">MSDMAHNKEYHARDLATRCVTLFPNSAQVVRDLRNLQLKPGANQITIFGLTPTVDESTIKVDGTGSAIITDIAIEFVPNRESFQDVYPDSDDEMSDAHEELDGEPEEEVDENEEPSALDKVRVKIRQLRDEERSAKEAVESAASRLKILDAYGSSLDSKEGINIAGSIETYRAERDRIFQDHVAGVTCGQDNMKRLSIFLKQETRLVKKQKREATEATRAMKKAQKERDRQAQKDAREKAKLQKEKARIQTERERFWPKMCYSVRVSLEVAAFTPTSSRRTSVSSETAQAWTSTSENADEGKDVMCDLSLSYVTSSAFWAPSYDLQLFTTNNTGILCYDARITNKTSETWRNCKVVLSTSQATFAGLENAIPTLKPWNIKLAPKEGNAAGTDILSSREERQQRSDWWRAQQTKAQPQRPRNDLFGVDYNNAGNSAADLATYQQSLMVLRQDSKSPRRMMYPALGQAQAVQTQHQAQMRAQMQAQQQMQQKQQMPQAQQMAQMQQAPPPQAPRLQEQIQEPMGSEASEEDEKLDFQESIIEETGFTTTYDLPGTKTLPPRPTATKQRVARLNFSNIAFSHTIIAKYKPVAYLKARIRNSSRLTLLRAEAGLTLDGTFMGRTHLPRCSAGDVFSLGLGIDPAIKVNYPKVDVRRTTTGLFSKENSSVYNRSITVFNSRASAGKPVSLVVLDQVPVSEDERLKVDILVPKGLVVDRSGVSTGQPARESKQDVDWGQSTATMKGHQGQVEWLIKLNAGKAVKLGLEYVVALPSGDSAMECS</sequence>
<dbReference type="PANTHER" id="PTHR31005:SF8">
    <property type="entry name" value="DUF4139 DOMAIN-CONTAINING PROTEIN"/>
    <property type="match status" value="1"/>
</dbReference>
<feature type="compositionally biased region" description="Basic and acidic residues" evidence="2">
    <location>
        <begin position="224"/>
        <end position="245"/>
    </location>
</feature>
<evidence type="ECO:0000313" key="5">
    <source>
        <dbReference type="EMBL" id="KXH68777.1"/>
    </source>
</evidence>
<feature type="domain" description="DUF4140" evidence="4">
    <location>
        <begin position="20"/>
        <end position="149"/>
    </location>
</feature>
<dbReference type="AlphaFoldDB" id="A0A135V8G7"/>
<evidence type="ECO:0000259" key="4">
    <source>
        <dbReference type="Pfam" id="PF13600"/>
    </source>
</evidence>
<organism evidence="5 6">
    <name type="scientific">Colletotrichum salicis</name>
    <dbReference type="NCBI Taxonomy" id="1209931"/>
    <lineage>
        <taxon>Eukaryota</taxon>
        <taxon>Fungi</taxon>
        <taxon>Dikarya</taxon>
        <taxon>Ascomycota</taxon>
        <taxon>Pezizomycotina</taxon>
        <taxon>Sordariomycetes</taxon>
        <taxon>Hypocreomycetidae</taxon>
        <taxon>Glomerellales</taxon>
        <taxon>Glomerellaceae</taxon>
        <taxon>Colletotrichum</taxon>
        <taxon>Colletotrichum acutatum species complex</taxon>
    </lineage>
</organism>
<feature type="region of interest" description="Disordered" evidence="2">
    <location>
        <begin position="218"/>
        <end position="245"/>
    </location>
</feature>